<dbReference type="PROSITE" id="PS50059">
    <property type="entry name" value="FKBP_PPIASE"/>
    <property type="match status" value="1"/>
</dbReference>
<keyword evidence="4" id="KW-0697">Rotamase</keyword>
<keyword evidence="2" id="KW-0677">Repeat</keyword>
<evidence type="ECO:0000256" key="4">
    <source>
        <dbReference type="PROSITE-ProRule" id="PRU00277"/>
    </source>
</evidence>
<feature type="repeat" description="TPR" evidence="5">
    <location>
        <begin position="352"/>
        <end position="385"/>
    </location>
</feature>
<dbReference type="Pfam" id="PF00254">
    <property type="entry name" value="FKBP_C"/>
    <property type="match status" value="1"/>
</dbReference>
<organism evidence="7 8">
    <name type="scientific">Adineta steineri</name>
    <dbReference type="NCBI Taxonomy" id="433720"/>
    <lineage>
        <taxon>Eukaryota</taxon>
        <taxon>Metazoa</taxon>
        <taxon>Spiralia</taxon>
        <taxon>Gnathifera</taxon>
        <taxon>Rotifera</taxon>
        <taxon>Eurotatoria</taxon>
        <taxon>Bdelloidea</taxon>
        <taxon>Adinetida</taxon>
        <taxon>Adinetidae</taxon>
        <taxon>Adineta</taxon>
    </lineage>
</organism>
<sequence>MTQLTKSNEQVLNELLNDDADVDEYGEWTEQAAARVATKQQGDGEEEYGHVKLRKPIDLETLCASKGQILELDQNELDPAELARAATQMAMDDVKENQQQQQQQHMTDQFINNELKSTIPSKDLFSHRLIDNTQDFDDQLGGMQHIIKTNGTDGTPLDNVPSSEAAGGIWKQIIYAGVGETPSLGSTVRVHYNAYFELNDEPYDSTYIRRRPCEFQLGKFNVLPGLDLAVRTMQRRERAKFIISSDLLYGEHGCPPRIPPKSWSLFIIELISWIDCTLVEKLNQLKTKDDELIEDFDERMRIAQTLRDMGNDEYAKHNLERAIRYYAKGKQFLLKTKTSDENQIKQYKDLLLKLYLNSAQCYLKIRNYERTLKNCNEALQLEPKNIKALFRMSIAYRSLQQFDQARMNLNIAINIEPYNAEIIDEAQRLDRAMEQQKKTEQKLYYRMFNN</sequence>
<dbReference type="InterPro" id="IPR001179">
    <property type="entry name" value="PPIase_FKBP_dom"/>
</dbReference>
<dbReference type="InterPro" id="IPR042282">
    <property type="entry name" value="FKBP6/shu"/>
</dbReference>
<comment type="similarity">
    <text evidence="1">Belongs to the FKBP6 family.</text>
</comment>
<comment type="caution">
    <text evidence="7">The sequence shown here is derived from an EMBL/GenBank/DDBJ whole genome shotgun (WGS) entry which is preliminary data.</text>
</comment>
<dbReference type="Gene3D" id="1.25.40.10">
    <property type="entry name" value="Tetratricopeptide repeat domain"/>
    <property type="match status" value="1"/>
</dbReference>
<feature type="domain" description="PPIase FKBP-type" evidence="6">
    <location>
        <begin position="185"/>
        <end position="274"/>
    </location>
</feature>
<dbReference type="SMART" id="SM00028">
    <property type="entry name" value="TPR"/>
    <property type="match status" value="3"/>
</dbReference>
<keyword evidence="4" id="KW-0413">Isomerase</keyword>
<evidence type="ECO:0000256" key="3">
    <source>
        <dbReference type="ARBA" id="ARBA00022803"/>
    </source>
</evidence>
<dbReference type="EMBL" id="CAJNOG010000243">
    <property type="protein sequence ID" value="CAF1109485.1"/>
    <property type="molecule type" value="Genomic_DNA"/>
</dbReference>
<accession>A0A814PR64</accession>
<dbReference type="EC" id="5.2.1.8" evidence="4"/>
<dbReference type="Proteomes" id="UP000663845">
    <property type="component" value="Unassembled WGS sequence"/>
</dbReference>
<comment type="catalytic activity">
    <reaction evidence="4">
        <text>[protein]-peptidylproline (omega=180) = [protein]-peptidylproline (omega=0)</text>
        <dbReference type="Rhea" id="RHEA:16237"/>
        <dbReference type="Rhea" id="RHEA-COMP:10747"/>
        <dbReference type="Rhea" id="RHEA-COMP:10748"/>
        <dbReference type="ChEBI" id="CHEBI:83833"/>
        <dbReference type="ChEBI" id="CHEBI:83834"/>
        <dbReference type="EC" id="5.2.1.8"/>
    </reaction>
</comment>
<proteinExistence type="inferred from homology"/>
<evidence type="ECO:0000313" key="7">
    <source>
        <dbReference type="EMBL" id="CAF1109485.1"/>
    </source>
</evidence>
<evidence type="ECO:0000256" key="2">
    <source>
        <dbReference type="ARBA" id="ARBA00022737"/>
    </source>
</evidence>
<dbReference type="InterPro" id="IPR046357">
    <property type="entry name" value="PPIase_dom_sf"/>
</dbReference>
<dbReference type="Pfam" id="PF13181">
    <property type="entry name" value="TPR_8"/>
    <property type="match status" value="1"/>
</dbReference>
<dbReference type="SUPFAM" id="SSF54534">
    <property type="entry name" value="FKBP-like"/>
    <property type="match status" value="1"/>
</dbReference>
<evidence type="ECO:0000259" key="6">
    <source>
        <dbReference type="PROSITE" id="PS50059"/>
    </source>
</evidence>
<keyword evidence="3 5" id="KW-0802">TPR repeat</keyword>
<reference evidence="7" key="1">
    <citation type="submission" date="2021-02" db="EMBL/GenBank/DDBJ databases">
        <authorList>
            <person name="Nowell W R."/>
        </authorList>
    </citation>
    <scope>NUCLEOTIDE SEQUENCE</scope>
</reference>
<evidence type="ECO:0000313" key="8">
    <source>
        <dbReference type="Proteomes" id="UP000663845"/>
    </source>
</evidence>
<evidence type="ECO:0000256" key="5">
    <source>
        <dbReference type="PROSITE-ProRule" id="PRU00339"/>
    </source>
</evidence>
<dbReference type="AlphaFoldDB" id="A0A814PR64"/>
<dbReference type="GO" id="GO:0003755">
    <property type="term" value="F:peptidyl-prolyl cis-trans isomerase activity"/>
    <property type="evidence" value="ECO:0007669"/>
    <property type="project" value="UniProtKB-KW"/>
</dbReference>
<dbReference type="SUPFAM" id="SSF48452">
    <property type="entry name" value="TPR-like"/>
    <property type="match status" value="1"/>
</dbReference>
<evidence type="ECO:0000256" key="1">
    <source>
        <dbReference type="ARBA" id="ARBA00009648"/>
    </source>
</evidence>
<dbReference type="PANTHER" id="PTHR46674">
    <property type="entry name" value="INACTIVE PEPTIDYL-PROLYL CIS-TRANS ISOMERASE FKBP6"/>
    <property type="match status" value="1"/>
</dbReference>
<gene>
    <name evidence="7" type="ORF">JYZ213_LOCUS21842</name>
</gene>
<dbReference type="InterPro" id="IPR019734">
    <property type="entry name" value="TPR_rpt"/>
</dbReference>
<feature type="repeat" description="TPR" evidence="5">
    <location>
        <begin position="386"/>
        <end position="419"/>
    </location>
</feature>
<name>A0A814PR64_9BILA</name>
<dbReference type="PANTHER" id="PTHR46674:SF1">
    <property type="entry name" value="INACTIVE PEPTIDYL-PROLYL CIS-TRANS ISOMERASE FKBP6"/>
    <property type="match status" value="1"/>
</dbReference>
<dbReference type="Gene3D" id="3.10.50.40">
    <property type="match status" value="1"/>
</dbReference>
<protein>
    <recommendedName>
        <fullName evidence="4">peptidylprolyl isomerase</fullName>
        <ecNumber evidence="4">5.2.1.8</ecNumber>
    </recommendedName>
</protein>
<dbReference type="InterPro" id="IPR011990">
    <property type="entry name" value="TPR-like_helical_dom_sf"/>
</dbReference>
<dbReference type="PROSITE" id="PS50005">
    <property type="entry name" value="TPR"/>
    <property type="match status" value="2"/>
</dbReference>